<dbReference type="GeneID" id="84591461"/>
<protein>
    <submittedName>
        <fullName evidence="2">Uncharacterized protein</fullName>
    </submittedName>
</protein>
<name>A0AAJ8C2S3_ASPNG</name>
<evidence type="ECO:0000313" key="2">
    <source>
        <dbReference type="RefSeq" id="XP_059606915.1"/>
    </source>
</evidence>
<feature type="chain" id="PRO_5044760720" evidence="1">
    <location>
        <begin position="27"/>
        <end position="40"/>
    </location>
</feature>
<proteinExistence type="predicted"/>
<dbReference type="VEuPathDB" id="FungiDB:An07g07220"/>
<organism evidence="2">
    <name type="scientific">Aspergillus niger</name>
    <dbReference type="NCBI Taxonomy" id="5061"/>
    <lineage>
        <taxon>Eukaryota</taxon>
        <taxon>Fungi</taxon>
        <taxon>Dikarya</taxon>
        <taxon>Ascomycota</taxon>
        <taxon>Pezizomycotina</taxon>
        <taxon>Eurotiomycetes</taxon>
        <taxon>Eurotiomycetidae</taxon>
        <taxon>Eurotiales</taxon>
        <taxon>Aspergillaceae</taxon>
        <taxon>Aspergillus</taxon>
        <taxon>Aspergillus subgen. Circumdati</taxon>
    </lineage>
</organism>
<dbReference type="KEGG" id="ang:An07g07220"/>
<reference evidence="2" key="2">
    <citation type="submission" date="2025-08" db="UniProtKB">
        <authorList>
            <consortium name="RefSeq"/>
        </authorList>
    </citation>
    <scope>IDENTIFICATION</scope>
</reference>
<reference evidence="2" key="1">
    <citation type="submission" date="2025-02" db="EMBL/GenBank/DDBJ databases">
        <authorList>
            <consortium name="NCBI Genome Project"/>
        </authorList>
    </citation>
    <scope>NUCLEOTIDE SEQUENCE</scope>
</reference>
<dbReference type="RefSeq" id="XP_059606915.1">
    <property type="nucleotide sequence ID" value="XM_059748573.1"/>
</dbReference>
<evidence type="ECO:0000256" key="1">
    <source>
        <dbReference type="SAM" id="SignalP"/>
    </source>
</evidence>
<gene>
    <name evidence="2" type="ORF">An07g07220</name>
</gene>
<sequence>MTTTGMARLLLLRALAFGLFPASTPAVDTALAGLETYKHS</sequence>
<keyword evidence="1" id="KW-0732">Signal</keyword>
<accession>A0AAJ8C2S3</accession>
<dbReference type="AlphaFoldDB" id="A0AAJ8C2S3"/>
<feature type="signal peptide" evidence="1">
    <location>
        <begin position="1"/>
        <end position="26"/>
    </location>
</feature>